<dbReference type="Pfam" id="PF11392">
    <property type="entry name" value="AllH"/>
    <property type="match status" value="1"/>
</dbReference>
<name>A0A3N1CRI6_9ACTN</name>
<accession>A0A3N1CRI6</accession>
<protein>
    <submittedName>
        <fullName evidence="1">Uncharacterized protein DUF2877</fullName>
    </submittedName>
</protein>
<evidence type="ECO:0000313" key="1">
    <source>
        <dbReference type="EMBL" id="ROO83926.1"/>
    </source>
</evidence>
<gene>
    <name evidence="1" type="ORF">EDD29_1436</name>
</gene>
<comment type="caution">
    <text evidence="1">The sequence shown here is derived from an EMBL/GenBank/DDBJ whole genome shotgun (WGS) entry which is preliminary data.</text>
</comment>
<keyword evidence="2" id="KW-1185">Reference proteome</keyword>
<sequence>MTDRPAPRLLVTEPADGTSLPPVPGAASLALREVLERPRTPARVVAVFPSSVYLLLKSGADPRVVVLAGSDEARPANSVIVPSVSRHQPFAGVREGDEAWVGDGLVEAGDFGVRVKRWWDPRPVLGPLTTAGLRHSVMALENVLDPAACGLAGHPGPAALAAHCAAGDLARAVPAAERIVGLGPGLTPSGDDVLAGLLLSLRLLGSVLDGGGRAVWLAGWLAAAVTADTETRTTPMGAAALHCAAAGRPAAEAAAVLRGLAGREQLVPAVGRLARPGRAGGQDLAWGLLAGARATLALRGEAVRRATA</sequence>
<dbReference type="EMBL" id="RJKE01000001">
    <property type="protein sequence ID" value="ROO83926.1"/>
    <property type="molecule type" value="Genomic_DNA"/>
</dbReference>
<dbReference type="OrthoDB" id="4933449at2"/>
<reference evidence="1 2" key="1">
    <citation type="submission" date="2018-11" db="EMBL/GenBank/DDBJ databases">
        <title>Sequencing the genomes of 1000 actinobacteria strains.</title>
        <authorList>
            <person name="Klenk H.-P."/>
        </authorList>
    </citation>
    <scope>NUCLEOTIDE SEQUENCE [LARGE SCALE GENOMIC DNA]</scope>
    <source>
        <strain evidence="1 2">DSM 44254</strain>
    </source>
</reference>
<dbReference type="RefSeq" id="WP_123663437.1">
    <property type="nucleotide sequence ID" value="NZ_RJKE01000001.1"/>
</dbReference>
<proteinExistence type="predicted"/>
<dbReference type="InterPro" id="IPR021530">
    <property type="entry name" value="AllH-like"/>
</dbReference>
<evidence type="ECO:0000313" key="2">
    <source>
        <dbReference type="Proteomes" id="UP000272400"/>
    </source>
</evidence>
<dbReference type="AlphaFoldDB" id="A0A3N1CRI6"/>
<organism evidence="1 2">
    <name type="scientific">Actinocorallia herbida</name>
    <dbReference type="NCBI Taxonomy" id="58109"/>
    <lineage>
        <taxon>Bacteria</taxon>
        <taxon>Bacillati</taxon>
        <taxon>Actinomycetota</taxon>
        <taxon>Actinomycetes</taxon>
        <taxon>Streptosporangiales</taxon>
        <taxon>Thermomonosporaceae</taxon>
        <taxon>Actinocorallia</taxon>
    </lineage>
</organism>
<dbReference type="Proteomes" id="UP000272400">
    <property type="component" value="Unassembled WGS sequence"/>
</dbReference>